<evidence type="ECO:0000313" key="3">
    <source>
        <dbReference type="Proteomes" id="UP000664761"/>
    </source>
</evidence>
<dbReference type="PANTHER" id="PTHR43798:SF33">
    <property type="entry name" value="HYDROLASE, PUTATIVE (AFU_ORTHOLOGUE AFUA_2G14860)-RELATED"/>
    <property type="match status" value="1"/>
</dbReference>
<feature type="domain" description="AB hydrolase-1" evidence="1">
    <location>
        <begin position="39"/>
        <end position="173"/>
    </location>
</feature>
<organism evidence="2 3">
    <name type="scientific">Sneathiella sedimenti</name>
    <dbReference type="NCBI Taxonomy" id="2816034"/>
    <lineage>
        <taxon>Bacteria</taxon>
        <taxon>Pseudomonadati</taxon>
        <taxon>Pseudomonadota</taxon>
        <taxon>Alphaproteobacteria</taxon>
        <taxon>Sneathiellales</taxon>
        <taxon>Sneathiellaceae</taxon>
        <taxon>Sneathiella</taxon>
    </lineage>
</organism>
<sequence>MEDLVVEEVMVPTGDHDLRVFMRNKRRADTLLGKPERTLLFVHGATYPSSETFDFGAGGYSWMDTLAQAGFDCWLMDIRGYGRSDRPAEMDQAAAANAPIVHTDVAVADLSLMVEYILAERGLEKLQLLGYSWGTLITGAFTAKNNSKVERLALYGTSMLNSGASLIGSDPPTTAYRLVDAQSIKDRWEYGLEPTEISDIIDPYWQQQWLSQVIASDPKSGDFDPPKLRAPTGVVDDKVRRWSRGQFQYDPAEIKVPTLVIVGEKDIETTPEGALVVYHKLVNAPHRRYTIIGKSTHSALLERRRDQLFRATQSFLEEDFRI</sequence>
<proteinExistence type="predicted"/>
<dbReference type="RefSeq" id="WP_207045195.1">
    <property type="nucleotide sequence ID" value="NZ_JAFLNC010000003.1"/>
</dbReference>
<dbReference type="Gene3D" id="3.40.50.1820">
    <property type="entry name" value="alpha/beta hydrolase"/>
    <property type="match status" value="1"/>
</dbReference>
<dbReference type="Proteomes" id="UP000664761">
    <property type="component" value="Unassembled WGS sequence"/>
</dbReference>
<dbReference type="GO" id="GO:0016787">
    <property type="term" value="F:hydrolase activity"/>
    <property type="evidence" value="ECO:0007669"/>
    <property type="project" value="UniProtKB-KW"/>
</dbReference>
<dbReference type="SUPFAM" id="SSF53474">
    <property type="entry name" value="alpha/beta-Hydrolases"/>
    <property type="match status" value="1"/>
</dbReference>
<keyword evidence="3" id="KW-1185">Reference proteome</keyword>
<evidence type="ECO:0000313" key="2">
    <source>
        <dbReference type="EMBL" id="MBO0333984.1"/>
    </source>
</evidence>
<keyword evidence="2" id="KW-0378">Hydrolase</keyword>
<gene>
    <name evidence="2" type="ORF">J0X12_10175</name>
</gene>
<dbReference type="EMBL" id="JAFLNC010000003">
    <property type="protein sequence ID" value="MBO0333984.1"/>
    <property type="molecule type" value="Genomic_DNA"/>
</dbReference>
<comment type="caution">
    <text evidence="2">The sequence shown here is derived from an EMBL/GenBank/DDBJ whole genome shotgun (WGS) entry which is preliminary data.</text>
</comment>
<dbReference type="Pfam" id="PF00561">
    <property type="entry name" value="Abhydrolase_1"/>
    <property type="match status" value="1"/>
</dbReference>
<dbReference type="InterPro" id="IPR050266">
    <property type="entry name" value="AB_hydrolase_sf"/>
</dbReference>
<evidence type="ECO:0000259" key="1">
    <source>
        <dbReference type="Pfam" id="PF00561"/>
    </source>
</evidence>
<reference evidence="2 3" key="1">
    <citation type="submission" date="2021-03" db="EMBL/GenBank/DDBJ databases">
        <title>Sneathiella sp. CAU 1612 isolated from Kang Won-do.</title>
        <authorList>
            <person name="Kim W."/>
        </authorList>
    </citation>
    <scope>NUCLEOTIDE SEQUENCE [LARGE SCALE GENOMIC DNA]</scope>
    <source>
        <strain evidence="2 3">CAU 1612</strain>
    </source>
</reference>
<name>A0ABS3F6H8_9PROT</name>
<accession>A0ABS3F6H8</accession>
<dbReference type="InterPro" id="IPR000073">
    <property type="entry name" value="AB_hydrolase_1"/>
</dbReference>
<protein>
    <submittedName>
        <fullName evidence="2">Alpha/beta hydrolase</fullName>
    </submittedName>
</protein>
<dbReference type="PANTHER" id="PTHR43798">
    <property type="entry name" value="MONOACYLGLYCEROL LIPASE"/>
    <property type="match status" value="1"/>
</dbReference>
<dbReference type="InterPro" id="IPR029058">
    <property type="entry name" value="AB_hydrolase_fold"/>
</dbReference>